<dbReference type="Pfam" id="PF00582">
    <property type="entry name" value="Usp"/>
    <property type="match status" value="2"/>
</dbReference>
<evidence type="ECO:0000256" key="1">
    <source>
        <dbReference type="ARBA" id="ARBA00004496"/>
    </source>
</evidence>
<name>A0A517MZF3_9BACT</name>
<evidence type="ECO:0000256" key="3">
    <source>
        <dbReference type="ARBA" id="ARBA00022490"/>
    </source>
</evidence>
<dbReference type="Gene3D" id="3.40.50.12370">
    <property type="match status" value="1"/>
</dbReference>
<accession>A0A517MZF3</accession>
<evidence type="ECO:0000313" key="7">
    <source>
        <dbReference type="Proteomes" id="UP000319852"/>
    </source>
</evidence>
<evidence type="ECO:0000313" key="6">
    <source>
        <dbReference type="EMBL" id="QDT00234.1"/>
    </source>
</evidence>
<dbReference type="PRINTS" id="PR01438">
    <property type="entry name" value="UNVRSLSTRESS"/>
</dbReference>
<dbReference type="PANTHER" id="PTHR47892:SF1">
    <property type="entry name" value="UNIVERSAL STRESS PROTEIN E"/>
    <property type="match status" value="1"/>
</dbReference>
<dbReference type="AlphaFoldDB" id="A0A517MZF3"/>
<dbReference type="Proteomes" id="UP000319852">
    <property type="component" value="Chromosome"/>
</dbReference>
<dbReference type="SUPFAM" id="SSF52402">
    <property type="entry name" value="Adenine nucleotide alpha hydrolases-like"/>
    <property type="match status" value="2"/>
</dbReference>
<organism evidence="6 7">
    <name type="scientific">Adhaeretor mobilis</name>
    <dbReference type="NCBI Taxonomy" id="1930276"/>
    <lineage>
        <taxon>Bacteria</taxon>
        <taxon>Pseudomonadati</taxon>
        <taxon>Planctomycetota</taxon>
        <taxon>Planctomycetia</taxon>
        <taxon>Pirellulales</taxon>
        <taxon>Lacipirellulaceae</taxon>
        <taxon>Adhaeretor</taxon>
    </lineage>
</organism>
<evidence type="ECO:0000259" key="5">
    <source>
        <dbReference type="Pfam" id="PF00582"/>
    </source>
</evidence>
<sequence>MKQFKRILVGVDLSWGDRFVTDKLTPPNEEAVRQALWLAKHNSATVYFLASLELSAKAQHLIAASDTNKSTLLDEAQAQLDHCVDQARKIGVAAESKVIVGRSWLELIHQVIRGQQDLVVIGTRHLGAVEGALLGSTGMRLLRKCPCPVWVTQPLTDGAFDSILVADDLRPVGDLARELGTAMAQLYNAQLHIVHAADPRELGHVLFANSYTDNSEEYRRNAENRIRASLAGVELALPPQVHVVTERPDLAILNCIAKNNIDLVVMGMIGRTGIPGFLIGNTAERLLPKIPCSLLAVKPADFKSPVVLPSDRSEDELAST</sequence>
<comment type="subcellular location">
    <subcellularLocation>
        <location evidence="1">Cytoplasm</location>
    </subcellularLocation>
</comment>
<evidence type="ECO:0000256" key="2">
    <source>
        <dbReference type="ARBA" id="ARBA00008791"/>
    </source>
</evidence>
<dbReference type="GO" id="GO:0005737">
    <property type="term" value="C:cytoplasm"/>
    <property type="evidence" value="ECO:0007669"/>
    <property type="project" value="UniProtKB-SubCell"/>
</dbReference>
<dbReference type="KEGG" id="amob:HG15A2_35700"/>
<evidence type="ECO:0000256" key="4">
    <source>
        <dbReference type="ARBA" id="ARBA00037131"/>
    </source>
</evidence>
<gene>
    <name evidence="6" type="primary">uspE</name>
    <name evidence="6" type="ORF">HG15A2_35700</name>
</gene>
<dbReference type="InterPro" id="IPR006015">
    <property type="entry name" value="Universal_stress_UspA"/>
</dbReference>
<dbReference type="InterPro" id="IPR006016">
    <property type="entry name" value="UspA"/>
</dbReference>
<feature type="domain" description="UspA" evidence="5">
    <location>
        <begin position="160"/>
        <end position="298"/>
    </location>
</feature>
<protein>
    <submittedName>
        <fullName evidence="6">Universal stress protein E</fullName>
    </submittedName>
</protein>
<keyword evidence="7" id="KW-1185">Reference proteome</keyword>
<dbReference type="CDD" id="cd00293">
    <property type="entry name" value="USP-like"/>
    <property type="match status" value="1"/>
</dbReference>
<comment type="function">
    <text evidence="4">Required for resistance to DNA-damaging agents.</text>
</comment>
<dbReference type="EMBL" id="CP036263">
    <property type="protein sequence ID" value="QDT00234.1"/>
    <property type="molecule type" value="Genomic_DNA"/>
</dbReference>
<reference evidence="6 7" key="1">
    <citation type="submission" date="2019-02" db="EMBL/GenBank/DDBJ databases">
        <title>Deep-cultivation of Planctomycetes and their phenomic and genomic characterization uncovers novel biology.</title>
        <authorList>
            <person name="Wiegand S."/>
            <person name="Jogler M."/>
            <person name="Boedeker C."/>
            <person name="Pinto D."/>
            <person name="Vollmers J."/>
            <person name="Rivas-Marin E."/>
            <person name="Kohn T."/>
            <person name="Peeters S.H."/>
            <person name="Heuer A."/>
            <person name="Rast P."/>
            <person name="Oberbeckmann S."/>
            <person name="Bunk B."/>
            <person name="Jeske O."/>
            <person name="Meyerdierks A."/>
            <person name="Storesund J.E."/>
            <person name="Kallscheuer N."/>
            <person name="Luecker S."/>
            <person name="Lage O.M."/>
            <person name="Pohl T."/>
            <person name="Merkel B.J."/>
            <person name="Hornburger P."/>
            <person name="Mueller R.-W."/>
            <person name="Bruemmer F."/>
            <person name="Labrenz M."/>
            <person name="Spormann A.M."/>
            <person name="Op den Camp H."/>
            <person name="Overmann J."/>
            <person name="Amann R."/>
            <person name="Jetten M.S.M."/>
            <person name="Mascher T."/>
            <person name="Medema M.H."/>
            <person name="Devos D.P."/>
            <person name="Kaster A.-K."/>
            <person name="Ovreas L."/>
            <person name="Rohde M."/>
            <person name="Galperin M.Y."/>
            <person name="Jogler C."/>
        </authorList>
    </citation>
    <scope>NUCLEOTIDE SEQUENCE [LARGE SCALE GENOMIC DNA]</scope>
    <source>
        <strain evidence="6 7">HG15A2</strain>
    </source>
</reference>
<comment type="similarity">
    <text evidence="2">Belongs to the universal stress protein A family.</text>
</comment>
<dbReference type="OrthoDB" id="239260at2"/>
<keyword evidence="3" id="KW-0963">Cytoplasm</keyword>
<feature type="domain" description="UspA" evidence="5">
    <location>
        <begin position="4"/>
        <end position="152"/>
    </location>
</feature>
<proteinExistence type="inferred from homology"/>
<dbReference type="RefSeq" id="WP_145061605.1">
    <property type="nucleotide sequence ID" value="NZ_CP036263.1"/>
</dbReference>
<dbReference type="PANTHER" id="PTHR47892">
    <property type="entry name" value="UNIVERSAL STRESS PROTEIN E"/>
    <property type="match status" value="1"/>
</dbReference>